<dbReference type="SUPFAM" id="SSF56954">
    <property type="entry name" value="Outer membrane efflux proteins (OEP)"/>
    <property type="match status" value="1"/>
</dbReference>
<keyword evidence="2" id="KW-0449">Lipoprotein</keyword>
<keyword evidence="2" id="KW-0472">Membrane</keyword>
<dbReference type="AlphaFoldDB" id="A0A9Q3URM7"/>
<dbReference type="Pfam" id="PF02321">
    <property type="entry name" value="OEP"/>
    <property type="match status" value="2"/>
</dbReference>
<keyword evidence="2" id="KW-0564">Palmitate</keyword>
<dbReference type="PROSITE" id="PS51257">
    <property type="entry name" value="PROKAR_LIPOPROTEIN"/>
    <property type="match status" value="1"/>
</dbReference>
<comment type="similarity">
    <text evidence="1 2">Belongs to the outer membrane factor (OMF) (TC 1.B.17) family.</text>
</comment>
<sequence length="479" mass="51735">MRNVLLSGAALLLLSACAVGPDYQAPDPQAPARFEEARDSGAFDGEQRRFWQGFQDPLLAQLIEQALDANQDLRAALARLDQAGALLRGARADQYPTLSANGSAGEQYLAEVERMDPNQERVTRYQVNAAARWELDLFGRLRRGREARQADLDAAGADLATLQVALVGRLASDYFELRGLQQQLAVAQRNVRNQRESLDIVAARLDAGRGTEFDRVRARARLDAIRATLPDLEAGIRERMYRIAVLTGQTPGALVGQLTLPGPLPESLPAIPVGSPGDALRRRPDIRAAERRLAAATARIGVATADLFPSFSLDALIGSVAADSSDLFSGPAESRAVALGVDWTFLDFGGVRSRIDAADAASRAALADYRQTVLEALAETETQLVRYQRAQVRSARLEDATEAAGRAAELARTRYEQGYIGYFEVLAAEQELIDTRDNLIESRTAETLAMVGIYRTLAGAPLPADDNETQAVEAVPAGG</sequence>
<feature type="chain" id="PRO_5040528444" evidence="2">
    <location>
        <begin position="19"/>
        <end position="479"/>
    </location>
</feature>
<feature type="signal peptide" evidence="2">
    <location>
        <begin position="1"/>
        <end position="18"/>
    </location>
</feature>
<accession>A0A9Q3URM7</accession>
<reference evidence="3" key="1">
    <citation type="submission" date="2021-10" db="EMBL/GenBank/DDBJ databases">
        <title>The diversity and Nitrogen Metabolism of Culturable Nitrate-Utilizing Bacteria Within the Oxygen Minimum Zone of the Changjiang (Yangtze River)Estuary.</title>
        <authorList>
            <person name="Zhang D."/>
            <person name="Zheng J."/>
            <person name="Liu S."/>
            <person name="He W."/>
        </authorList>
    </citation>
    <scope>NUCLEOTIDE SEQUENCE</scope>
    <source>
        <strain evidence="3">FXH-223</strain>
    </source>
</reference>
<evidence type="ECO:0000313" key="4">
    <source>
        <dbReference type="Proteomes" id="UP001108027"/>
    </source>
</evidence>
<keyword evidence="2" id="KW-1134">Transmembrane beta strand</keyword>
<comment type="subcellular location">
    <subcellularLocation>
        <location evidence="2">Cell outer membrane</location>
        <topology evidence="2">Lipid-anchor</topology>
    </subcellularLocation>
</comment>
<comment type="caution">
    <text evidence="3">The sequence shown here is derived from an EMBL/GenBank/DDBJ whole genome shotgun (WGS) entry which is preliminary data.</text>
</comment>
<dbReference type="InterPro" id="IPR003423">
    <property type="entry name" value="OMP_efflux"/>
</dbReference>
<keyword evidence="2" id="KW-0732">Signal</keyword>
<dbReference type="PANTHER" id="PTHR30203:SF25">
    <property type="entry name" value="OUTER MEMBRANE PROTEIN-RELATED"/>
    <property type="match status" value="1"/>
</dbReference>
<dbReference type="GO" id="GO:0009279">
    <property type="term" value="C:cell outer membrane"/>
    <property type="evidence" value="ECO:0007669"/>
    <property type="project" value="UniProtKB-SubCell"/>
</dbReference>
<evidence type="ECO:0000256" key="1">
    <source>
        <dbReference type="ARBA" id="ARBA00007613"/>
    </source>
</evidence>
<dbReference type="Gene3D" id="1.20.1600.10">
    <property type="entry name" value="Outer membrane efflux proteins (OEP)"/>
    <property type="match status" value="1"/>
</dbReference>
<organism evidence="3 4">
    <name type="scientific">Alloalcanivorax marinus</name>
    <dbReference type="NCBI Taxonomy" id="1177169"/>
    <lineage>
        <taxon>Bacteria</taxon>
        <taxon>Pseudomonadati</taxon>
        <taxon>Pseudomonadota</taxon>
        <taxon>Gammaproteobacteria</taxon>
        <taxon>Oceanospirillales</taxon>
        <taxon>Alcanivoracaceae</taxon>
        <taxon>Alloalcanivorax</taxon>
    </lineage>
</organism>
<evidence type="ECO:0000313" key="3">
    <source>
        <dbReference type="EMBL" id="MCC4310523.1"/>
    </source>
</evidence>
<dbReference type="PANTHER" id="PTHR30203">
    <property type="entry name" value="OUTER MEMBRANE CATION EFFLUX PROTEIN"/>
    <property type="match status" value="1"/>
</dbReference>
<protein>
    <submittedName>
        <fullName evidence="3">Efflux transporter outer membrane subunit</fullName>
    </submittedName>
</protein>
<keyword evidence="2" id="KW-0812">Transmembrane</keyword>
<dbReference type="RefSeq" id="WP_228235227.1">
    <property type="nucleotide sequence ID" value="NZ_ARXL01000019.1"/>
</dbReference>
<name>A0A9Q3URM7_9GAMM</name>
<gene>
    <name evidence="3" type="ORF">LL252_18315</name>
</gene>
<evidence type="ECO:0000256" key="2">
    <source>
        <dbReference type="RuleBase" id="RU362097"/>
    </source>
</evidence>
<dbReference type="GO" id="GO:0015562">
    <property type="term" value="F:efflux transmembrane transporter activity"/>
    <property type="evidence" value="ECO:0007669"/>
    <property type="project" value="InterPro"/>
</dbReference>
<proteinExistence type="inferred from homology"/>
<dbReference type="EMBL" id="JAJGNA010000042">
    <property type="protein sequence ID" value="MCC4310523.1"/>
    <property type="molecule type" value="Genomic_DNA"/>
</dbReference>
<dbReference type="Proteomes" id="UP001108027">
    <property type="component" value="Unassembled WGS sequence"/>
</dbReference>
<keyword evidence="4" id="KW-1185">Reference proteome</keyword>
<dbReference type="InterPro" id="IPR010131">
    <property type="entry name" value="MdtP/NodT-like"/>
</dbReference>
<dbReference type="NCBIfam" id="TIGR01845">
    <property type="entry name" value="outer_NodT"/>
    <property type="match status" value="1"/>
</dbReference>
<dbReference type="Gene3D" id="2.20.200.10">
    <property type="entry name" value="Outer membrane efflux proteins (OEP)"/>
    <property type="match status" value="1"/>
</dbReference>